<dbReference type="OMA" id="THFREFT"/>
<keyword evidence="4" id="KW-0863">Zinc-finger</keyword>
<keyword evidence="3" id="KW-0677">Repeat</keyword>
<dbReference type="GO" id="GO:0005634">
    <property type="term" value="C:nucleus"/>
    <property type="evidence" value="ECO:0007669"/>
    <property type="project" value="UniProtKB-SubCell"/>
</dbReference>
<evidence type="ECO:0000256" key="2">
    <source>
        <dbReference type="ARBA" id="ARBA00022723"/>
    </source>
</evidence>
<dbReference type="EMBL" id="KB707329">
    <property type="protein sequence ID" value="EMR62964.1"/>
    <property type="molecule type" value="Genomic_DNA"/>
</dbReference>
<dbReference type="OrthoDB" id="654211at2759"/>
<name>M7S9Z3_EUTLA</name>
<evidence type="ECO:0000256" key="3">
    <source>
        <dbReference type="ARBA" id="ARBA00022737"/>
    </source>
</evidence>
<protein>
    <submittedName>
        <fullName evidence="9">Putative c2h2 type zinc finger domain protein</fullName>
    </submittedName>
</protein>
<feature type="region of interest" description="Disordered" evidence="7">
    <location>
        <begin position="1"/>
        <end position="33"/>
    </location>
</feature>
<evidence type="ECO:0000256" key="4">
    <source>
        <dbReference type="ARBA" id="ARBA00022771"/>
    </source>
</evidence>
<proteinExistence type="predicted"/>
<gene>
    <name evidence="9" type="ORF">UCREL1_10109</name>
</gene>
<dbReference type="GO" id="GO:0008270">
    <property type="term" value="F:zinc ion binding"/>
    <property type="evidence" value="ECO:0007669"/>
    <property type="project" value="UniProtKB-KW"/>
</dbReference>
<evidence type="ECO:0000259" key="8">
    <source>
        <dbReference type="Pfam" id="PF04082"/>
    </source>
</evidence>
<evidence type="ECO:0000313" key="10">
    <source>
        <dbReference type="Proteomes" id="UP000012174"/>
    </source>
</evidence>
<feature type="compositionally biased region" description="Basic and acidic residues" evidence="7">
    <location>
        <begin position="1"/>
        <end position="31"/>
    </location>
</feature>
<dbReference type="KEGG" id="ela:UCREL1_10109"/>
<evidence type="ECO:0000256" key="1">
    <source>
        <dbReference type="ARBA" id="ARBA00004123"/>
    </source>
</evidence>
<keyword evidence="10" id="KW-1185">Reference proteome</keyword>
<dbReference type="GO" id="GO:0000785">
    <property type="term" value="C:chromatin"/>
    <property type="evidence" value="ECO:0007669"/>
    <property type="project" value="TreeGrafter"/>
</dbReference>
<dbReference type="InterPro" id="IPR007219">
    <property type="entry name" value="XnlR_reg_dom"/>
</dbReference>
<dbReference type="PANTHER" id="PTHR40626:SF10">
    <property type="entry name" value="C2H2-TYPE DOMAIN-CONTAINING PROTEIN"/>
    <property type="match status" value="1"/>
</dbReference>
<keyword evidence="2" id="KW-0479">Metal-binding</keyword>
<feature type="domain" description="Xylanolytic transcriptional activator regulatory" evidence="8">
    <location>
        <begin position="221"/>
        <end position="540"/>
    </location>
</feature>
<dbReference type="Proteomes" id="UP000012174">
    <property type="component" value="Unassembled WGS sequence"/>
</dbReference>
<dbReference type="PANTHER" id="PTHR40626">
    <property type="entry name" value="MIP31509P"/>
    <property type="match status" value="1"/>
</dbReference>
<sequence>MIPLDDRPAHRSSDTRDALYDERGRQNRVDSDADAAVAAAASLSGMSMNPWVHQHRPPPTDVYHATVNGGGEHGIIDPAFPQPLLPQEIYDSGQDITGFDHFREFANFLDGVGLPAEWSPYFHGPEPPNDLVDPDLQEPRAQTATPIARNGRPGTPFSCWLPSAPEESRIAEIPRSVDQEPPPFRVTEDQRSRLAFYLSSFRDVVDVDFQLPSRHALTRYLTSYFQGFHLHMPFIHPQTWRILDTPLELILAVATVGAQYSFEHRVSEKLFQAGKAILLRRLTCETAKFGPKTTTFLNLHNLSTAGKAQNERDLGERADRVWGPWEPMDTIRALIILMAYATWERKEKFIAEAFSLQSLLVQALRDIGLEEEERRQEDAANNTNSSEPTMSSSSSPKDAWLAWIRQESVRRSKLIAFTFLHTHSVAYNVYPVLRSNEIHLRLPCPTGEWKAPTAAQWQLARRESRKEQLNFQDALSLLLRHSDRAAPLDPIPTPLGNYVLLHGLLQRIHIVRDLSLPIMDQSASLPAEEVNKLERGLRSWTSGWQQAPESSLDPNNENGPIPFTSSSLLGLAYVRIYLNLGPYRMLETRDPVRIARALSRSPNVERSDGVISALLYAAHALSVPVRLGVDRVARSQAFFWSVRHSLSGLECAVLLSKWLHSLKDSVDNSRPLSDSEDRILHWVRCIVEEAWAVVDFDEVEPAATIRSDPAGLGAAVLKIWAHFFRSNTQWRFINIIGLSLEKYREILLRDAEPRPN</sequence>
<dbReference type="GO" id="GO:0000978">
    <property type="term" value="F:RNA polymerase II cis-regulatory region sequence-specific DNA binding"/>
    <property type="evidence" value="ECO:0007669"/>
    <property type="project" value="InterPro"/>
</dbReference>
<dbReference type="CDD" id="cd12148">
    <property type="entry name" value="fungal_TF_MHR"/>
    <property type="match status" value="1"/>
</dbReference>
<dbReference type="Pfam" id="PF04082">
    <property type="entry name" value="Fungal_trans"/>
    <property type="match status" value="1"/>
</dbReference>
<dbReference type="GO" id="GO:0000981">
    <property type="term" value="F:DNA-binding transcription factor activity, RNA polymerase II-specific"/>
    <property type="evidence" value="ECO:0007669"/>
    <property type="project" value="InterPro"/>
</dbReference>
<reference evidence="10" key="1">
    <citation type="journal article" date="2013" name="Genome Announc.">
        <title>Draft genome sequence of the grapevine dieback fungus Eutypa lata UCR-EL1.</title>
        <authorList>
            <person name="Blanco-Ulate B."/>
            <person name="Rolshausen P.E."/>
            <person name="Cantu D."/>
        </authorList>
    </citation>
    <scope>NUCLEOTIDE SEQUENCE [LARGE SCALE GENOMIC DNA]</scope>
    <source>
        <strain evidence="10">UCR-EL1</strain>
    </source>
</reference>
<keyword evidence="6" id="KW-0539">Nucleus</keyword>
<evidence type="ECO:0000256" key="5">
    <source>
        <dbReference type="ARBA" id="ARBA00022833"/>
    </source>
</evidence>
<keyword evidence="5" id="KW-0862">Zinc</keyword>
<evidence type="ECO:0000256" key="7">
    <source>
        <dbReference type="SAM" id="MobiDB-lite"/>
    </source>
</evidence>
<dbReference type="eggNOG" id="ENOG502RR2G">
    <property type="taxonomic scope" value="Eukaryota"/>
</dbReference>
<accession>M7S9Z3</accession>
<dbReference type="HOGENOM" id="CLU_007784_1_1_1"/>
<dbReference type="InterPro" id="IPR051059">
    <property type="entry name" value="VerF-like"/>
</dbReference>
<organism evidence="9 10">
    <name type="scientific">Eutypa lata (strain UCR-EL1)</name>
    <name type="common">Grapevine dieback disease fungus</name>
    <name type="synonym">Eutypa armeniacae</name>
    <dbReference type="NCBI Taxonomy" id="1287681"/>
    <lineage>
        <taxon>Eukaryota</taxon>
        <taxon>Fungi</taxon>
        <taxon>Dikarya</taxon>
        <taxon>Ascomycota</taxon>
        <taxon>Pezizomycotina</taxon>
        <taxon>Sordariomycetes</taxon>
        <taxon>Xylariomycetidae</taxon>
        <taxon>Xylariales</taxon>
        <taxon>Diatrypaceae</taxon>
        <taxon>Eutypa</taxon>
    </lineage>
</organism>
<evidence type="ECO:0000313" key="9">
    <source>
        <dbReference type="EMBL" id="EMR62964.1"/>
    </source>
</evidence>
<evidence type="ECO:0000256" key="6">
    <source>
        <dbReference type="ARBA" id="ARBA00023242"/>
    </source>
</evidence>
<feature type="compositionally biased region" description="Low complexity" evidence="7">
    <location>
        <begin position="381"/>
        <end position="395"/>
    </location>
</feature>
<dbReference type="GO" id="GO:0006351">
    <property type="term" value="P:DNA-templated transcription"/>
    <property type="evidence" value="ECO:0007669"/>
    <property type="project" value="InterPro"/>
</dbReference>
<feature type="region of interest" description="Disordered" evidence="7">
    <location>
        <begin position="371"/>
        <end position="395"/>
    </location>
</feature>
<comment type="subcellular location">
    <subcellularLocation>
        <location evidence="1">Nucleus</location>
    </subcellularLocation>
</comment>
<dbReference type="AlphaFoldDB" id="M7S9Z3"/>